<dbReference type="CDD" id="cd08423">
    <property type="entry name" value="PBP2_LTTR_like_6"/>
    <property type="match status" value="1"/>
</dbReference>
<comment type="similarity">
    <text evidence="1">Belongs to the LysR transcriptional regulatory family.</text>
</comment>
<dbReference type="KEGG" id="aori:SD37_17205"/>
<dbReference type="InterPro" id="IPR036388">
    <property type="entry name" value="WH-like_DNA-bd_sf"/>
</dbReference>
<dbReference type="PROSITE" id="PS50931">
    <property type="entry name" value="HTH_LYSR"/>
    <property type="match status" value="1"/>
</dbReference>
<evidence type="ECO:0000256" key="1">
    <source>
        <dbReference type="ARBA" id="ARBA00009437"/>
    </source>
</evidence>
<dbReference type="GO" id="GO:0003677">
    <property type="term" value="F:DNA binding"/>
    <property type="evidence" value="ECO:0007669"/>
    <property type="project" value="UniProtKB-KW"/>
</dbReference>
<feature type="domain" description="HTH lysR-type" evidence="5">
    <location>
        <begin position="1"/>
        <end position="59"/>
    </location>
</feature>
<keyword evidence="7" id="KW-1185">Reference proteome</keyword>
<dbReference type="Gene3D" id="3.40.190.10">
    <property type="entry name" value="Periplasmic binding protein-like II"/>
    <property type="match status" value="2"/>
</dbReference>
<dbReference type="GO" id="GO:0032993">
    <property type="term" value="C:protein-DNA complex"/>
    <property type="evidence" value="ECO:0007669"/>
    <property type="project" value="TreeGrafter"/>
</dbReference>
<dbReference type="STRING" id="31958.SD37_17205"/>
<gene>
    <name evidence="6" type="ORF">SD37_17205</name>
</gene>
<accession>A0A193BYG4</accession>
<name>A0A193BYG4_AMYOR</name>
<protein>
    <submittedName>
        <fullName evidence="6">LysR family transcriptional regulator</fullName>
    </submittedName>
</protein>
<dbReference type="GO" id="GO:0003700">
    <property type="term" value="F:DNA-binding transcription factor activity"/>
    <property type="evidence" value="ECO:0007669"/>
    <property type="project" value="InterPro"/>
</dbReference>
<dbReference type="Pfam" id="PF00126">
    <property type="entry name" value="HTH_1"/>
    <property type="match status" value="1"/>
</dbReference>
<proteinExistence type="inferred from homology"/>
<dbReference type="InterPro" id="IPR000847">
    <property type="entry name" value="LysR_HTH_N"/>
</dbReference>
<organism evidence="6 7">
    <name type="scientific">Amycolatopsis orientalis</name>
    <name type="common">Nocardia orientalis</name>
    <dbReference type="NCBI Taxonomy" id="31958"/>
    <lineage>
        <taxon>Bacteria</taxon>
        <taxon>Bacillati</taxon>
        <taxon>Actinomycetota</taxon>
        <taxon>Actinomycetes</taxon>
        <taxon>Pseudonocardiales</taxon>
        <taxon>Pseudonocardiaceae</taxon>
        <taxon>Amycolatopsis</taxon>
    </lineage>
</organism>
<evidence type="ECO:0000256" key="4">
    <source>
        <dbReference type="ARBA" id="ARBA00023163"/>
    </source>
</evidence>
<evidence type="ECO:0000256" key="2">
    <source>
        <dbReference type="ARBA" id="ARBA00023015"/>
    </source>
</evidence>
<dbReference type="InterPro" id="IPR005119">
    <property type="entry name" value="LysR_subst-bd"/>
</dbReference>
<dbReference type="InterPro" id="IPR036390">
    <property type="entry name" value="WH_DNA-bd_sf"/>
</dbReference>
<dbReference type="SUPFAM" id="SSF46785">
    <property type="entry name" value="Winged helix' DNA-binding domain"/>
    <property type="match status" value="1"/>
</dbReference>
<dbReference type="Proteomes" id="UP000093695">
    <property type="component" value="Chromosome"/>
</dbReference>
<dbReference type="AlphaFoldDB" id="A0A193BYG4"/>
<keyword evidence="4" id="KW-0804">Transcription</keyword>
<keyword evidence="2" id="KW-0805">Transcription regulation</keyword>
<sequence length="298" mass="32397">MHDLAQLRALHAVARNGSISGAADALHVTTSAISQRLAKLERDVGQQLLERHGRSVRLTDSAHLLVGYIDRILLLMGEAEASLEGQKGAVTGSLTIAAFPTAARGLVSGTLRSLRESYPHLRVEFTELEPEESLPRVVRGDVDIAVVQDWFTLPLQIPDVLMKEHLLDDITDVALPDGHPLATRETVELGELANDPWVTWSIGQMCHNWLLDTIREHGVQPRIAHTAAEYATQLALVAGGNGVAMIPRLGRDAIPPGVRIVGVEPVLSRQVFALWRNEAVRRPAIRAAVEALVTAARS</sequence>
<dbReference type="FunFam" id="1.10.10.10:FF:000001">
    <property type="entry name" value="LysR family transcriptional regulator"/>
    <property type="match status" value="1"/>
</dbReference>
<evidence type="ECO:0000313" key="6">
    <source>
        <dbReference type="EMBL" id="ANN17209.1"/>
    </source>
</evidence>
<dbReference type="EMBL" id="CP016174">
    <property type="protein sequence ID" value="ANN17209.1"/>
    <property type="molecule type" value="Genomic_DNA"/>
</dbReference>
<dbReference type="Pfam" id="PF03466">
    <property type="entry name" value="LysR_substrate"/>
    <property type="match status" value="1"/>
</dbReference>
<evidence type="ECO:0000256" key="3">
    <source>
        <dbReference type="ARBA" id="ARBA00023125"/>
    </source>
</evidence>
<dbReference type="PANTHER" id="PTHR30346">
    <property type="entry name" value="TRANSCRIPTIONAL DUAL REGULATOR HCAR-RELATED"/>
    <property type="match status" value="1"/>
</dbReference>
<dbReference type="PANTHER" id="PTHR30346:SF29">
    <property type="entry name" value="LYSR SUBSTRATE-BINDING"/>
    <property type="match status" value="1"/>
</dbReference>
<dbReference type="SUPFAM" id="SSF53850">
    <property type="entry name" value="Periplasmic binding protein-like II"/>
    <property type="match status" value="1"/>
</dbReference>
<keyword evidence="3" id="KW-0238">DNA-binding</keyword>
<dbReference type="RefSeq" id="WP_044850556.1">
    <property type="nucleotide sequence ID" value="NZ_CP016174.1"/>
</dbReference>
<dbReference type="Gene3D" id="1.10.10.10">
    <property type="entry name" value="Winged helix-like DNA-binding domain superfamily/Winged helix DNA-binding domain"/>
    <property type="match status" value="1"/>
</dbReference>
<reference evidence="6 7" key="1">
    <citation type="journal article" date="2015" name="Genome Announc.">
        <title>Draft Genome Sequence of Norvancomycin-Producing Strain Amycolatopsis orientalis CPCC200066.</title>
        <authorList>
            <person name="Lei X."/>
            <person name="Yuan F."/>
            <person name="Shi Y."/>
            <person name="Li X."/>
            <person name="Wang L."/>
            <person name="Hong B."/>
        </authorList>
    </citation>
    <scope>NUCLEOTIDE SEQUENCE [LARGE SCALE GENOMIC DNA]</scope>
    <source>
        <strain evidence="6 7">B-37</strain>
    </source>
</reference>
<evidence type="ECO:0000259" key="5">
    <source>
        <dbReference type="PROSITE" id="PS50931"/>
    </source>
</evidence>
<evidence type="ECO:0000313" key="7">
    <source>
        <dbReference type="Proteomes" id="UP000093695"/>
    </source>
</evidence>